<dbReference type="Gene3D" id="3.40.50.300">
    <property type="entry name" value="P-loop containing nucleotide triphosphate hydrolases"/>
    <property type="match status" value="1"/>
</dbReference>
<dbReference type="SMART" id="SM00382">
    <property type="entry name" value="AAA"/>
    <property type="match status" value="1"/>
</dbReference>
<dbReference type="GO" id="GO:0022857">
    <property type="term" value="F:transmembrane transporter activity"/>
    <property type="evidence" value="ECO:0007669"/>
    <property type="project" value="TreeGrafter"/>
</dbReference>
<dbReference type="GO" id="GO:0016887">
    <property type="term" value="F:ATP hydrolysis activity"/>
    <property type="evidence" value="ECO:0007669"/>
    <property type="project" value="InterPro"/>
</dbReference>
<keyword evidence="2" id="KW-0067">ATP-binding</keyword>
<dbReference type="Pfam" id="PF00005">
    <property type="entry name" value="ABC_tran"/>
    <property type="match status" value="1"/>
</dbReference>
<reference evidence="5 6" key="1">
    <citation type="submission" date="2018-11" db="EMBL/GenBank/DDBJ databases">
        <title>Novel Erysipelotrichaceae bacterium isolated from small intestine of a swine.</title>
        <authorList>
            <person name="Kim J.S."/>
            <person name="Choe H."/>
            <person name="Lee Y.R."/>
            <person name="Kim K.M."/>
            <person name="Park D.S."/>
        </authorList>
    </citation>
    <scope>NUCLEOTIDE SEQUENCE [LARGE SCALE GENOMIC DNA]</scope>
    <source>
        <strain evidence="5 6">SG0102</strain>
    </source>
</reference>
<organism evidence="5 6">
    <name type="scientific">Intestinibaculum porci</name>
    <dbReference type="NCBI Taxonomy" id="2487118"/>
    <lineage>
        <taxon>Bacteria</taxon>
        <taxon>Bacillati</taxon>
        <taxon>Bacillota</taxon>
        <taxon>Erysipelotrichia</taxon>
        <taxon>Erysipelotrichales</taxon>
        <taxon>Erysipelotrichaceae</taxon>
        <taxon>Intestinibaculum</taxon>
    </lineage>
</organism>
<evidence type="ECO:0000313" key="6">
    <source>
        <dbReference type="Proteomes" id="UP000268059"/>
    </source>
</evidence>
<sequence>MRLAHLAISYEDKTILEESQMIIPDHQFTLIKGVSGCGKSSLLYRLALMSEDHDYTYIYNNEVIDIANEKTRTAFRHQHIAYVMQDPLLFEQSDVKGNILMHAAINGHHPHDEEIVSYLHQVHLTIPLDEPIMHLSGGQRQRLAIACALARNVDVIILDEPSSALDGLHEEELFHMLASSPLTVIMATHSTQADELCDALYEIKDHQLICHKCTHEEISHFQETSDDLFPLYFHYYLRLHRKDFLILTLILTLCLSLMQFSLRQADHHFSAMQESYYHLSDLAFMVTKTNQHLDEGLSPFTYQANTKVKPIAYHYTSALLDDLEVMAVPLLSKRNARYLSQKESPIALSYTLYQSLMKHGTDLDDLSITLEIDHQHYTYKGLVSILNDQKKSPYFKNNIPYLAIDPTFLKKLYKKYSIHSYVAYIYKEKSYDQFITDRSLIQKHYKVINFFTHEKEIASLIQMTQWLKIGLLTLFTIIILILTLTLTLMYYHKHLIDDIKLSIEGLPHRFMLKVKSACTALQFIIALAIPILIAHNQAAISVFILLITYVITILVMNHTLSKLSIEKVLRS</sequence>
<dbReference type="GO" id="GO:0005524">
    <property type="term" value="F:ATP binding"/>
    <property type="evidence" value="ECO:0007669"/>
    <property type="project" value="UniProtKB-KW"/>
</dbReference>
<accession>A0A3G9J539</accession>
<evidence type="ECO:0000256" key="3">
    <source>
        <dbReference type="SAM" id="Phobius"/>
    </source>
</evidence>
<keyword evidence="1" id="KW-0547">Nucleotide-binding</keyword>
<evidence type="ECO:0000256" key="1">
    <source>
        <dbReference type="ARBA" id="ARBA00022741"/>
    </source>
</evidence>
<dbReference type="InterPro" id="IPR027417">
    <property type="entry name" value="P-loop_NTPase"/>
</dbReference>
<keyword evidence="3" id="KW-1133">Transmembrane helix</keyword>
<dbReference type="EMBL" id="AP019309">
    <property type="protein sequence ID" value="BBH25896.1"/>
    <property type="molecule type" value="Genomic_DNA"/>
</dbReference>
<feature type="transmembrane region" description="Helical" evidence="3">
    <location>
        <begin position="469"/>
        <end position="491"/>
    </location>
</feature>
<dbReference type="PROSITE" id="PS50893">
    <property type="entry name" value="ABC_TRANSPORTER_2"/>
    <property type="match status" value="1"/>
</dbReference>
<dbReference type="AlphaFoldDB" id="A0A3G9J539"/>
<name>A0A3G9J539_9FIRM</name>
<keyword evidence="6" id="KW-1185">Reference proteome</keyword>
<proteinExistence type="predicted"/>
<dbReference type="KEGG" id="ebm:SG0102_08300"/>
<dbReference type="PANTHER" id="PTHR24220:SF86">
    <property type="entry name" value="ABC TRANSPORTER ABCH.1"/>
    <property type="match status" value="1"/>
</dbReference>
<dbReference type="InterPro" id="IPR003593">
    <property type="entry name" value="AAA+_ATPase"/>
</dbReference>
<dbReference type="GO" id="GO:0005886">
    <property type="term" value="C:plasma membrane"/>
    <property type="evidence" value="ECO:0007669"/>
    <property type="project" value="TreeGrafter"/>
</dbReference>
<keyword evidence="3" id="KW-0472">Membrane</keyword>
<dbReference type="PANTHER" id="PTHR24220">
    <property type="entry name" value="IMPORT ATP-BINDING PROTEIN"/>
    <property type="match status" value="1"/>
</dbReference>
<feature type="transmembrane region" description="Helical" evidence="3">
    <location>
        <begin position="539"/>
        <end position="560"/>
    </location>
</feature>
<dbReference type="Proteomes" id="UP000268059">
    <property type="component" value="Chromosome"/>
</dbReference>
<dbReference type="PROSITE" id="PS00211">
    <property type="entry name" value="ABC_TRANSPORTER_1"/>
    <property type="match status" value="1"/>
</dbReference>
<feature type="domain" description="ABC transporter" evidence="4">
    <location>
        <begin position="1"/>
        <end position="237"/>
    </location>
</feature>
<gene>
    <name evidence="5" type="ORF">SG0102_08300</name>
</gene>
<dbReference type="InterPro" id="IPR003439">
    <property type="entry name" value="ABC_transporter-like_ATP-bd"/>
</dbReference>
<dbReference type="SUPFAM" id="SSF52540">
    <property type="entry name" value="P-loop containing nucleoside triphosphate hydrolases"/>
    <property type="match status" value="1"/>
</dbReference>
<protein>
    <recommendedName>
        <fullName evidence="4">ABC transporter domain-containing protein</fullName>
    </recommendedName>
</protein>
<evidence type="ECO:0000256" key="2">
    <source>
        <dbReference type="ARBA" id="ARBA00022840"/>
    </source>
</evidence>
<dbReference type="InterPro" id="IPR017871">
    <property type="entry name" value="ABC_transporter-like_CS"/>
</dbReference>
<dbReference type="InParanoid" id="A0A3G9J539"/>
<evidence type="ECO:0000313" key="5">
    <source>
        <dbReference type="EMBL" id="BBH25896.1"/>
    </source>
</evidence>
<dbReference type="RefSeq" id="WP_125118803.1">
    <property type="nucleotide sequence ID" value="NZ_AP019309.1"/>
</dbReference>
<keyword evidence="3" id="KW-0812">Transmembrane</keyword>
<evidence type="ECO:0000259" key="4">
    <source>
        <dbReference type="PROSITE" id="PS50893"/>
    </source>
</evidence>
<dbReference type="InterPro" id="IPR015854">
    <property type="entry name" value="ABC_transpr_LolD-like"/>
</dbReference>
<feature type="transmembrane region" description="Helical" evidence="3">
    <location>
        <begin position="512"/>
        <end position="533"/>
    </location>
</feature>
<dbReference type="OrthoDB" id="1653757at2"/>